<dbReference type="InterPro" id="IPR027417">
    <property type="entry name" value="P-loop_NTPase"/>
</dbReference>
<dbReference type="SUPFAM" id="SSF52540">
    <property type="entry name" value="P-loop containing nucleoside triphosphate hydrolases"/>
    <property type="match status" value="1"/>
</dbReference>
<evidence type="ECO:0000256" key="14">
    <source>
        <dbReference type="SAM" id="Phobius"/>
    </source>
</evidence>
<evidence type="ECO:0000256" key="8">
    <source>
        <dbReference type="ARBA" id="ARBA00022741"/>
    </source>
</evidence>
<evidence type="ECO:0000256" key="7">
    <source>
        <dbReference type="ARBA" id="ARBA00022679"/>
    </source>
</evidence>
<dbReference type="PANTHER" id="PTHR42724:SF1">
    <property type="entry name" value="TETRAACYLDISACCHARIDE 4'-KINASE, MITOCHONDRIAL-RELATED"/>
    <property type="match status" value="1"/>
</dbReference>
<dbReference type="InterPro" id="IPR003758">
    <property type="entry name" value="LpxK"/>
</dbReference>
<feature type="binding site" evidence="13">
    <location>
        <begin position="76"/>
        <end position="83"/>
    </location>
    <ligand>
        <name>ATP</name>
        <dbReference type="ChEBI" id="CHEBI:30616"/>
    </ligand>
</feature>
<keyword evidence="10 13" id="KW-0067">ATP-binding</keyword>
<keyword evidence="6 13" id="KW-0441">Lipid A biosynthesis</keyword>
<evidence type="ECO:0000256" key="12">
    <source>
        <dbReference type="ARBA" id="ARBA00029757"/>
    </source>
</evidence>
<evidence type="ECO:0000256" key="9">
    <source>
        <dbReference type="ARBA" id="ARBA00022777"/>
    </source>
</evidence>
<name>A0ABT1WG95_9BURK</name>
<dbReference type="EMBL" id="JANIGO010000002">
    <property type="protein sequence ID" value="MCQ8896536.1"/>
    <property type="molecule type" value="Genomic_DNA"/>
</dbReference>
<evidence type="ECO:0000256" key="4">
    <source>
        <dbReference type="ARBA" id="ARBA00016436"/>
    </source>
</evidence>
<keyword evidence="5 13" id="KW-0444">Lipid biosynthesis</keyword>
<organism evidence="15 16">
    <name type="scientific">Limnobacter humi</name>
    <dbReference type="NCBI Taxonomy" id="1778671"/>
    <lineage>
        <taxon>Bacteria</taxon>
        <taxon>Pseudomonadati</taxon>
        <taxon>Pseudomonadota</taxon>
        <taxon>Betaproteobacteria</taxon>
        <taxon>Burkholderiales</taxon>
        <taxon>Burkholderiaceae</taxon>
        <taxon>Limnobacter</taxon>
    </lineage>
</organism>
<accession>A0ABT1WG95</accession>
<evidence type="ECO:0000256" key="11">
    <source>
        <dbReference type="ARBA" id="ARBA00023098"/>
    </source>
</evidence>
<dbReference type="GO" id="GO:0009029">
    <property type="term" value="F:lipid-A 4'-kinase activity"/>
    <property type="evidence" value="ECO:0007669"/>
    <property type="project" value="UniProtKB-EC"/>
</dbReference>
<keyword evidence="14" id="KW-1133">Transmembrane helix</keyword>
<keyword evidence="11 13" id="KW-0443">Lipid metabolism</keyword>
<evidence type="ECO:0000256" key="10">
    <source>
        <dbReference type="ARBA" id="ARBA00022840"/>
    </source>
</evidence>
<proteinExistence type="inferred from homology"/>
<reference evidence="15 16" key="1">
    <citation type="submission" date="2022-07" db="EMBL/GenBank/DDBJ databases">
        <authorList>
            <person name="Xamxidin M."/>
            <person name="Wu M."/>
        </authorList>
    </citation>
    <scope>NUCLEOTIDE SEQUENCE [LARGE SCALE GENOMIC DNA]</scope>
    <source>
        <strain evidence="15 16">NBRC 111650</strain>
    </source>
</reference>
<evidence type="ECO:0000256" key="5">
    <source>
        <dbReference type="ARBA" id="ARBA00022516"/>
    </source>
</evidence>
<keyword evidence="8 13" id="KW-0547">Nucleotide-binding</keyword>
<comment type="function">
    <text evidence="1 13">Transfers the gamma-phosphate of ATP to the 4'-position of a tetraacyldisaccharide 1-phosphate intermediate (termed DS-1-P) to form tetraacyldisaccharide 1,4'-bis-phosphate (lipid IVA).</text>
</comment>
<keyword evidence="7 13" id="KW-0808">Transferase</keyword>
<keyword evidence="14" id="KW-0472">Membrane</keyword>
<protein>
    <recommendedName>
        <fullName evidence="4 13">Tetraacyldisaccharide 4'-kinase</fullName>
        <ecNumber evidence="3 13">2.7.1.130</ecNumber>
    </recommendedName>
    <alternativeName>
        <fullName evidence="12 13">Lipid A 4'-kinase</fullName>
    </alternativeName>
</protein>
<comment type="pathway">
    <text evidence="2 13">Glycolipid biosynthesis; lipid IV(A) biosynthesis; lipid IV(A) from (3R)-3-hydroxytetradecanoyl-[acyl-carrier-protein] and UDP-N-acetyl-alpha-D-glucosamine: step 6/6.</text>
</comment>
<dbReference type="Pfam" id="PF02606">
    <property type="entry name" value="LpxK"/>
    <property type="match status" value="1"/>
</dbReference>
<evidence type="ECO:0000256" key="1">
    <source>
        <dbReference type="ARBA" id="ARBA00002274"/>
    </source>
</evidence>
<evidence type="ECO:0000256" key="6">
    <source>
        <dbReference type="ARBA" id="ARBA00022556"/>
    </source>
</evidence>
<dbReference type="RefSeq" id="WP_256764315.1">
    <property type="nucleotide sequence ID" value="NZ_JANIGO010000002.1"/>
</dbReference>
<comment type="similarity">
    <text evidence="13">Belongs to the LpxK family.</text>
</comment>
<evidence type="ECO:0000256" key="13">
    <source>
        <dbReference type="HAMAP-Rule" id="MF_00409"/>
    </source>
</evidence>
<feature type="transmembrane region" description="Helical" evidence="14">
    <location>
        <begin position="68"/>
        <end position="89"/>
    </location>
</feature>
<evidence type="ECO:0000313" key="16">
    <source>
        <dbReference type="Proteomes" id="UP001204142"/>
    </source>
</evidence>
<keyword evidence="9 13" id="KW-0418">Kinase</keyword>
<keyword evidence="16" id="KW-1185">Reference proteome</keyword>
<keyword evidence="14" id="KW-0812">Transmembrane</keyword>
<comment type="caution">
    <text evidence="15">The sequence shown here is derived from an EMBL/GenBank/DDBJ whole genome shotgun (WGS) entry which is preliminary data.</text>
</comment>
<sequence length="363" mass="39433">MPAQTPQHSATARLERWLNAVWYHQHTPTALARIGLGLLSGIYGALRWATQQRHRAQLAKQAPRQRPLVLVVGNLIAGGAGKTPVVMAVCKTMTSRGFQVGIISRGYGRTSSEIMVYTPNQPQQLDAAALGDEPLFLAQTTGCPIAVGVRRADAFQALLAMHPELDLVVSDDGLQHTRLERHVEWVVFDGRGAGNGRLLPAGPLREPLSRLNNVDAVLCTQGTVGELAARLHLNADAHWHAIAVRLNGFTQASTRLHRSVQEAVATWHDKTVTAFTGLGHPNKLFEAIEHSGIQLSVRMGLPDHTDYPENFCSTLPGDVLLTSGKDAVKLPTTDTRLWVVDIDVTLPTALLDSLEEQLGLTTD</sequence>
<evidence type="ECO:0000256" key="3">
    <source>
        <dbReference type="ARBA" id="ARBA00012071"/>
    </source>
</evidence>
<dbReference type="PANTHER" id="PTHR42724">
    <property type="entry name" value="TETRAACYLDISACCHARIDE 4'-KINASE"/>
    <property type="match status" value="1"/>
</dbReference>
<comment type="catalytic activity">
    <reaction evidence="13">
        <text>a lipid A disaccharide + ATP = a lipid IVA + ADP + H(+)</text>
        <dbReference type="Rhea" id="RHEA:67840"/>
        <dbReference type="ChEBI" id="CHEBI:15378"/>
        <dbReference type="ChEBI" id="CHEBI:30616"/>
        <dbReference type="ChEBI" id="CHEBI:176343"/>
        <dbReference type="ChEBI" id="CHEBI:176425"/>
        <dbReference type="ChEBI" id="CHEBI:456216"/>
        <dbReference type="EC" id="2.7.1.130"/>
    </reaction>
</comment>
<feature type="transmembrane region" description="Helical" evidence="14">
    <location>
        <begin position="30"/>
        <end position="48"/>
    </location>
</feature>
<evidence type="ECO:0000313" key="15">
    <source>
        <dbReference type="EMBL" id="MCQ8896536.1"/>
    </source>
</evidence>
<dbReference type="HAMAP" id="MF_00409">
    <property type="entry name" value="LpxK"/>
    <property type="match status" value="1"/>
</dbReference>
<evidence type="ECO:0000256" key="2">
    <source>
        <dbReference type="ARBA" id="ARBA00004870"/>
    </source>
</evidence>
<dbReference type="NCBIfam" id="TIGR00682">
    <property type="entry name" value="lpxK"/>
    <property type="match status" value="1"/>
</dbReference>
<dbReference type="EC" id="2.7.1.130" evidence="3 13"/>
<gene>
    <name evidence="13 15" type="primary">lpxK</name>
    <name evidence="15" type="ORF">NQT62_08840</name>
</gene>
<dbReference type="Proteomes" id="UP001204142">
    <property type="component" value="Unassembled WGS sequence"/>
</dbReference>